<feature type="transmembrane region" description="Helical" evidence="1">
    <location>
        <begin position="20"/>
        <end position="40"/>
    </location>
</feature>
<proteinExistence type="predicted"/>
<evidence type="ECO:0000313" key="3">
    <source>
        <dbReference type="EMBL" id="MFC0686938.1"/>
    </source>
</evidence>
<dbReference type="InterPro" id="IPR012495">
    <property type="entry name" value="TadE-like_dom"/>
</dbReference>
<dbReference type="Proteomes" id="UP001589858">
    <property type="component" value="Unassembled WGS sequence"/>
</dbReference>
<evidence type="ECO:0000256" key="1">
    <source>
        <dbReference type="SAM" id="Phobius"/>
    </source>
</evidence>
<dbReference type="RefSeq" id="WP_267219279.1">
    <property type="nucleotide sequence ID" value="NZ_JAPCWC010000003.1"/>
</dbReference>
<feature type="domain" description="TadE-like" evidence="2">
    <location>
        <begin position="19"/>
        <end position="61"/>
    </location>
</feature>
<accession>A0ABV6SFV7</accession>
<name>A0ABV6SFV7_9SPHN</name>
<sequence length="200" mass="21225">MTGGRLHALRARLRRDQWGVTALEFAVAGPVLIVLLMGIFDIGHMAYVSAVLHGAVEESARNGTLEAVDTAAQDQAIASIVGNVAPGVTIAVTRSSYYDFSDIARPEAWNDANSNGTCDNGETYTDENKNGQWDADIGKSGNGGANDVVVYTVKATYKPLFPIPGLTNRDNSRTLTAIAVRKNQPYALQSSYGSAAGSCR</sequence>
<evidence type="ECO:0000259" key="2">
    <source>
        <dbReference type="Pfam" id="PF07811"/>
    </source>
</evidence>
<evidence type="ECO:0000313" key="4">
    <source>
        <dbReference type="Proteomes" id="UP001589858"/>
    </source>
</evidence>
<keyword evidence="1" id="KW-0472">Membrane</keyword>
<gene>
    <name evidence="3" type="ORF">ACFFF8_20335</name>
</gene>
<keyword evidence="1" id="KW-0812">Transmembrane</keyword>
<organism evidence="3 4">
    <name type="scientific">Novosphingobium clariflavum</name>
    <dbReference type="NCBI Taxonomy" id="2029884"/>
    <lineage>
        <taxon>Bacteria</taxon>
        <taxon>Pseudomonadati</taxon>
        <taxon>Pseudomonadota</taxon>
        <taxon>Alphaproteobacteria</taxon>
        <taxon>Sphingomonadales</taxon>
        <taxon>Sphingomonadaceae</taxon>
        <taxon>Novosphingobium</taxon>
    </lineage>
</organism>
<reference evidence="3 4" key="1">
    <citation type="submission" date="2024-09" db="EMBL/GenBank/DDBJ databases">
        <authorList>
            <person name="Sun Q."/>
            <person name="Mori K."/>
        </authorList>
    </citation>
    <scope>NUCLEOTIDE SEQUENCE [LARGE SCALE GENOMIC DNA]</scope>
    <source>
        <strain evidence="3 4">CICC 11035S</strain>
    </source>
</reference>
<keyword evidence="1" id="KW-1133">Transmembrane helix</keyword>
<dbReference type="Pfam" id="PF07811">
    <property type="entry name" value="TadE"/>
    <property type="match status" value="1"/>
</dbReference>
<keyword evidence="4" id="KW-1185">Reference proteome</keyword>
<protein>
    <submittedName>
        <fullName evidence="3">TadE/TadG family type IV pilus assembly protein</fullName>
    </submittedName>
</protein>
<comment type="caution">
    <text evidence="3">The sequence shown here is derived from an EMBL/GenBank/DDBJ whole genome shotgun (WGS) entry which is preliminary data.</text>
</comment>
<dbReference type="EMBL" id="JBHLTM010000079">
    <property type="protein sequence ID" value="MFC0686938.1"/>
    <property type="molecule type" value="Genomic_DNA"/>
</dbReference>